<comment type="caution">
    <text evidence="5">The sequence shown here is derived from an EMBL/GenBank/DDBJ whole genome shotgun (WGS) entry which is preliminary data.</text>
</comment>
<dbReference type="InterPro" id="IPR011006">
    <property type="entry name" value="CheY-like_superfamily"/>
</dbReference>
<dbReference type="Pfam" id="PF00563">
    <property type="entry name" value="EAL"/>
    <property type="match status" value="1"/>
</dbReference>
<feature type="domain" description="Response regulatory" evidence="2">
    <location>
        <begin position="4"/>
        <end position="122"/>
    </location>
</feature>
<evidence type="ECO:0000313" key="6">
    <source>
        <dbReference type="Proteomes" id="UP001148125"/>
    </source>
</evidence>
<dbReference type="InterPro" id="IPR001789">
    <property type="entry name" value="Sig_transdc_resp-reg_receiver"/>
</dbReference>
<dbReference type="SMART" id="SM00267">
    <property type="entry name" value="GGDEF"/>
    <property type="match status" value="1"/>
</dbReference>
<protein>
    <submittedName>
        <fullName evidence="5">EAL domain-containing protein</fullName>
    </submittedName>
</protein>
<dbReference type="Gene3D" id="3.20.20.450">
    <property type="entry name" value="EAL domain"/>
    <property type="match status" value="1"/>
</dbReference>
<keyword evidence="1" id="KW-0597">Phosphoprotein</keyword>
<organism evidence="5 6">
    <name type="scientific">Alkalihalobacterium chitinilyticum</name>
    <dbReference type="NCBI Taxonomy" id="2980103"/>
    <lineage>
        <taxon>Bacteria</taxon>
        <taxon>Bacillati</taxon>
        <taxon>Bacillota</taxon>
        <taxon>Bacilli</taxon>
        <taxon>Bacillales</taxon>
        <taxon>Bacillaceae</taxon>
        <taxon>Alkalihalobacterium</taxon>
    </lineage>
</organism>
<feature type="domain" description="EAL" evidence="3">
    <location>
        <begin position="485"/>
        <end position="738"/>
    </location>
</feature>
<evidence type="ECO:0000313" key="5">
    <source>
        <dbReference type="EMBL" id="MDE5415543.1"/>
    </source>
</evidence>
<dbReference type="InterPro" id="IPR043128">
    <property type="entry name" value="Rev_trsase/Diguanyl_cyclase"/>
</dbReference>
<proteinExistence type="predicted"/>
<evidence type="ECO:0000259" key="4">
    <source>
        <dbReference type="PROSITE" id="PS50887"/>
    </source>
</evidence>
<keyword evidence="6" id="KW-1185">Reference proteome</keyword>
<dbReference type="InterPro" id="IPR029787">
    <property type="entry name" value="Nucleotide_cyclase"/>
</dbReference>
<dbReference type="SMART" id="SM00448">
    <property type="entry name" value="REC"/>
    <property type="match status" value="1"/>
</dbReference>
<dbReference type="CDD" id="cd17541">
    <property type="entry name" value="REC_CheB-like"/>
    <property type="match status" value="1"/>
</dbReference>
<dbReference type="CDD" id="cd01948">
    <property type="entry name" value="EAL"/>
    <property type="match status" value="1"/>
</dbReference>
<dbReference type="PANTHER" id="PTHR44757">
    <property type="entry name" value="DIGUANYLATE CYCLASE DGCP"/>
    <property type="match status" value="1"/>
</dbReference>
<dbReference type="Gene3D" id="3.40.50.2300">
    <property type="match status" value="1"/>
</dbReference>
<dbReference type="InterPro" id="IPR000160">
    <property type="entry name" value="GGDEF_dom"/>
</dbReference>
<evidence type="ECO:0000256" key="1">
    <source>
        <dbReference type="PROSITE-ProRule" id="PRU00169"/>
    </source>
</evidence>
<dbReference type="EMBL" id="JAOTPO010000017">
    <property type="protein sequence ID" value="MDE5415543.1"/>
    <property type="molecule type" value="Genomic_DNA"/>
</dbReference>
<dbReference type="SUPFAM" id="SSF52172">
    <property type="entry name" value="CheY-like"/>
    <property type="match status" value="1"/>
</dbReference>
<dbReference type="Proteomes" id="UP001148125">
    <property type="component" value="Unassembled WGS sequence"/>
</dbReference>
<evidence type="ECO:0000259" key="2">
    <source>
        <dbReference type="PROSITE" id="PS50110"/>
    </source>
</evidence>
<dbReference type="SUPFAM" id="SSF141868">
    <property type="entry name" value="EAL domain-like"/>
    <property type="match status" value="1"/>
</dbReference>
<dbReference type="CDD" id="cd01949">
    <property type="entry name" value="GGDEF"/>
    <property type="match status" value="1"/>
</dbReference>
<dbReference type="InterPro" id="IPR052155">
    <property type="entry name" value="Biofilm_reg_signaling"/>
</dbReference>
<dbReference type="PANTHER" id="PTHR44757:SF2">
    <property type="entry name" value="BIOFILM ARCHITECTURE MAINTENANCE PROTEIN MBAA"/>
    <property type="match status" value="1"/>
</dbReference>
<dbReference type="SMART" id="SM00052">
    <property type="entry name" value="EAL"/>
    <property type="match status" value="1"/>
</dbReference>
<dbReference type="PROSITE" id="PS50887">
    <property type="entry name" value="GGDEF"/>
    <property type="match status" value="1"/>
</dbReference>
<dbReference type="Pfam" id="PF00072">
    <property type="entry name" value="Response_reg"/>
    <property type="match status" value="1"/>
</dbReference>
<dbReference type="RefSeq" id="WP_275120146.1">
    <property type="nucleotide sequence ID" value="NZ_JAOTPO010000017.1"/>
</dbReference>
<gene>
    <name evidence="5" type="ORF">N7Z68_19540</name>
</gene>
<dbReference type="SUPFAM" id="SSF55073">
    <property type="entry name" value="Nucleotide cyclase"/>
    <property type="match status" value="1"/>
</dbReference>
<dbReference type="Pfam" id="PF00990">
    <property type="entry name" value="GGDEF"/>
    <property type="match status" value="1"/>
</dbReference>
<dbReference type="NCBIfam" id="TIGR00254">
    <property type="entry name" value="GGDEF"/>
    <property type="match status" value="1"/>
</dbReference>
<evidence type="ECO:0000259" key="3">
    <source>
        <dbReference type="PROSITE" id="PS50883"/>
    </source>
</evidence>
<name>A0ABT5VM17_9BACI</name>
<dbReference type="PROSITE" id="PS50883">
    <property type="entry name" value="EAL"/>
    <property type="match status" value="1"/>
</dbReference>
<dbReference type="PROSITE" id="PS50110">
    <property type="entry name" value="RESPONSE_REGULATORY"/>
    <property type="match status" value="1"/>
</dbReference>
<dbReference type="InterPro" id="IPR001633">
    <property type="entry name" value="EAL_dom"/>
</dbReference>
<dbReference type="InterPro" id="IPR035919">
    <property type="entry name" value="EAL_sf"/>
</dbReference>
<accession>A0ABT5VM17</accession>
<feature type="domain" description="GGDEF" evidence="4">
    <location>
        <begin position="344"/>
        <end position="476"/>
    </location>
</feature>
<dbReference type="Gene3D" id="3.30.70.270">
    <property type="match status" value="1"/>
</dbReference>
<reference evidence="5" key="1">
    <citation type="submission" date="2024-05" db="EMBL/GenBank/DDBJ databases">
        <title>Alkalihalobacillus sp. strain MEB203 novel alkaliphilic bacterium from Lonar Lake, India.</title>
        <authorList>
            <person name="Joshi A."/>
            <person name="Thite S."/>
            <person name="Mengade P."/>
        </authorList>
    </citation>
    <scope>NUCLEOTIDE SEQUENCE</scope>
    <source>
        <strain evidence="5">MEB 203</strain>
    </source>
</reference>
<feature type="modified residue" description="4-aspartylphosphate" evidence="1">
    <location>
        <position position="55"/>
    </location>
</feature>
<sequence>MKIKVLVVDDSLFMCDYITTMLSTDSQIEVVGHARSGLEAIEKIEALTPDIITLDLDMPNMNGLETLKYLRRKKWVPAAIIVSGLTQQSTHDVLEALQLGADHFLFKPAKGWDKFKLELVEQVKLYGSQKTRQLYSESRNIRVLQYEVMIKVIAQRLPLHDILSIMSWFIEDHCNGLYCSIYSFQQSNKSLKLGGATSITDPLFELDEIALGIDRIKDEHLDFLNSVLPVHVLELMGPFSKIYPVAKLNDLNYFIIIPVLSVQNDLLGGLILFSKTDTLQQHLGSLNSYKQLVSIAIEHNNNISKVYSSQNQIQKLVNFDSLTGLPNRFYFQQKIEQSMLEGDHKFGILHLDIDRFKLINDAFGLQQGDALLMKVGARIRELLQEGDLICRMGGDEFVILLAQADEKKCRKVAYDILNAFKKPFSFSGNDLYVTSSIGGALYPYHGTNSRSLLKNASLAMKKVKEVGKNNFVLYSPSQEHSPREILILQNDLHLAIERDQLLVYFQPRYKLNTGKIIGAEALIRWNHPKLGLVPPMNFIPLAEETGLIIDLDHWVLEQACKKLSEWKHKGWDFINISTNISVQHFQRTNLVEQVNHIIKKHNINGKNLELEITESMLMKNVDYVINELERLKSLDIKISIDDFGTGYSSLSYLQQFPINALKIDKSFVIKIQNNTNKEIAHAIIQLAKSLNLHVIAEGVETKEHLEFLVASGCSEGQGYYFSKPLPIADFEQLLFKQQREEGRGCEYIEA</sequence>